<dbReference type="InterPro" id="IPR014710">
    <property type="entry name" value="RmlC-like_jellyroll"/>
</dbReference>
<dbReference type="InterPro" id="IPR018490">
    <property type="entry name" value="cNMP-bd_dom_sf"/>
</dbReference>
<name>A0ABX0U6M0_9FLAO</name>
<reference evidence="2 3" key="1">
    <citation type="submission" date="2020-03" db="EMBL/GenBank/DDBJ databases">
        <title>Genomic Encyclopedia of Type Strains, Phase IV (KMG-IV): sequencing the most valuable type-strain genomes for metagenomic binning, comparative biology and taxonomic classification.</title>
        <authorList>
            <person name="Goeker M."/>
        </authorList>
    </citation>
    <scope>NUCLEOTIDE SEQUENCE [LARGE SCALE GENOMIC DNA]</scope>
    <source>
        <strain evidence="2 3">DSM 101599</strain>
    </source>
</reference>
<proteinExistence type="predicted"/>
<gene>
    <name evidence="2" type="ORF">FHR24_000847</name>
</gene>
<comment type="caution">
    <text evidence="2">The sequence shown here is derived from an EMBL/GenBank/DDBJ whole genome shotgun (WGS) entry which is preliminary data.</text>
</comment>
<keyword evidence="3" id="KW-1185">Reference proteome</keyword>
<accession>A0ABX0U6M0</accession>
<dbReference type="SUPFAM" id="SSF51206">
    <property type="entry name" value="cAMP-binding domain-like"/>
    <property type="match status" value="1"/>
</dbReference>
<protein>
    <submittedName>
        <fullName evidence="2">CRP-like cAMP-binding protein</fullName>
    </submittedName>
</protein>
<evidence type="ECO:0000259" key="1">
    <source>
        <dbReference type="Pfam" id="PF00027"/>
    </source>
</evidence>
<sequence>MIEDYFKSYKIFTDTEIQNFIKHFEVKQVKKNDFFVKQGATCNKVAYVNNGVFRSFTSSQNGENTSCCFRFPHKLMTAYSAFISNNTSQESIQAICDAEILVIDKNKLEELGKENYKWLLFSKTIAEEEYLELEQRIFQLQSKSALQKYNQLLLDQPEYIQQIPLHYLASYLGITQRHLSRIRKEVTF</sequence>
<dbReference type="Pfam" id="PF00027">
    <property type="entry name" value="cNMP_binding"/>
    <property type="match status" value="1"/>
</dbReference>
<evidence type="ECO:0000313" key="2">
    <source>
        <dbReference type="EMBL" id="NIJ44408.1"/>
    </source>
</evidence>
<feature type="domain" description="Cyclic nucleotide-binding" evidence="1">
    <location>
        <begin position="27"/>
        <end position="114"/>
    </location>
</feature>
<dbReference type="Proteomes" id="UP000745859">
    <property type="component" value="Unassembled WGS sequence"/>
</dbReference>
<dbReference type="RefSeq" id="WP_167184321.1">
    <property type="nucleotide sequence ID" value="NZ_JAASQL010000001.1"/>
</dbReference>
<organism evidence="2 3">
    <name type="scientific">Wenyingzhuangia heitensis</name>
    <dbReference type="NCBI Taxonomy" id="1487859"/>
    <lineage>
        <taxon>Bacteria</taxon>
        <taxon>Pseudomonadati</taxon>
        <taxon>Bacteroidota</taxon>
        <taxon>Flavobacteriia</taxon>
        <taxon>Flavobacteriales</taxon>
        <taxon>Flavobacteriaceae</taxon>
        <taxon>Wenyingzhuangia</taxon>
    </lineage>
</organism>
<dbReference type="Gene3D" id="2.60.120.10">
    <property type="entry name" value="Jelly Rolls"/>
    <property type="match status" value="1"/>
</dbReference>
<dbReference type="InterPro" id="IPR000595">
    <property type="entry name" value="cNMP-bd_dom"/>
</dbReference>
<dbReference type="EMBL" id="JAASQL010000001">
    <property type="protein sequence ID" value="NIJ44408.1"/>
    <property type="molecule type" value="Genomic_DNA"/>
</dbReference>
<evidence type="ECO:0000313" key="3">
    <source>
        <dbReference type="Proteomes" id="UP000745859"/>
    </source>
</evidence>